<accession>A0ABN1GVC1</accession>
<keyword evidence="3" id="KW-1185">Reference proteome</keyword>
<dbReference type="InterPro" id="IPR001387">
    <property type="entry name" value="Cro/C1-type_HTH"/>
</dbReference>
<dbReference type="InterPro" id="IPR010982">
    <property type="entry name" value="Lambda_DNA-bd_dom_sf"/>
</dbReference>
<organism evidence="2 3">
    <name type="scientific">Brevundimonas kwangchunensis</name>
    <dbReference type="NCBI Taxonomy" id="322163"/>
    <lineage>
        <taxon>Bacteria</taxon>
        <taxon>Pseudomonadati</taxon>
        <taxon>Pseudomonadota</taxon>
        <taxon>Alphaproteobacteria</taxon>
        <taxon>Caulobacterales</taxon>
        <taxon>Caulobacteraceae</taxon>
        <taxon>Brevundimonas</taxon>
    </lineage>
</organism>
<evidence type="ECO:0000313" key="3">
    <source>
        <dbReference type="Proteomes" id="UP001501352"/>
    </source>
</evidence>
<sequence>MTRAGTSHGSPQADGAYAPDPMDLYVGARIKQERIRKDMTQAVLGKAIGVTFQQVQKYEAGVNRVSASMLVGIARTLRVEPSIFFPETVGGEPGPEASIRATEPGRELNALFGRLTKRQRDVIVMLARELAASRPDD</sequence>
<protein>
    <submittedName>
        <fullName evidence="2">Helix-turn-helix transcriptional regulator</fullName>
    </submittedName>
</protein>
<reference evidence="2 3" key="1">
    <citation type="journal article" date="2019" name="Int. J. Syst. Evol. Microbiol.">
        <title>The Global Catalogue of Microorganisms (GCM) 10K type strain sequencing project: providing services to taxonomists for standard genome sequencing and annotation.</title>
        <authorList>
            <consortium name="The Broad Institute Genomics Platform"/>
            <consortium name="The Broad Institute Genome Sequencing Center for Infectious Disease"/>
            <person name="Wu L."/>
            <person name="Ma J."/>
        </authorList>
    </citation>
    <scope>NUCLEOTIDE SEQUENCE [LARGE SCALE GENOMIC DNA]</scope>
    <source>
        <strain evidence="2 3">JCM 12928</strain>
    </source>
</reference>
<evidence type="ECO:0000259" key="1">
    <source>
        <dbReference type="PROSITE" id="PS50943"/>
    </source>
</evidence>
<comment type="caution">
    <text evidence="2">The sequence shown here is derived from an EMBL/GenBank/DDBJ whole genome shotgun (WGS) entry which is preliminary data.</text>
</comment>
<dbReference type="Proteomes" id="UP001501352">
    <property type="component" value="Unassembled WGS sequence"/>
</dbReference>
<evidence type="ECO:0000313" key="2">
    <source>
        <dbReference type="EMBL" id="GAA0620755.1"/>
    </source>
</evidence>
<dbReference type="PROSITE" id="PS50943">
    <property type="entry name" value="HTH_CROC1"/>
    <property type="match status" value="1"/>
</dbReference>
<proteinExistence type="predicted"/>
<dbReference type="SUPFAM" id="SSF47413">
    <property type="entry name" value="lambda repressor-like DNA-binding domains"/>
    <property type="match status" value="1"/>
</dbReference>
<dbReference type="Gene3D" id="1.10.260.40">
    <property type="entry name" value="lambda repressor-like DNA-binding domains"/>
    <property type="match status" value="1"/>
</dbReference>
<dbReference type="RefSeq" id="WP_343792425.1">
    <property type="nucleotide sequence ID" value="NZ_BAAAGA010000003.1"/>
</dbReference>
<feature type="domain" description="HTH cro/C1-type" evidence="1">
    <location>
        <begin position="30"/>
        <end position="84"/>
    </location>
</feature>
<dbReference type="SMART" id="SM00530">
    <property type="entry name" value="HTH_XRE"/>
    <property type="match status" value="1"/>
</dbReference>
<name>A0ABN1GVC1_9CAUL</name>
<dbReference type="EMBL" id="BAAAGA010000003">
    <property type="protein sequence ID" value="GAA0620755.1"/>
    <property type="molecule type" value="Genomic_DNA"/>
</dbReference>
<dbReference type="Pfam" id="PF01381">
    <property type="entry name" value="HTH_3"/>
    <property type="match status" value="1"/>
</dbReference>
<dbReference type="CDD" id="cd00093">
    <property type="entry name" value="HTH_XRE"/>
    <property type="match status" value="1"/>
</dbReference>
<gene>
    <name evidence="2" type="ORF">GCM10009422_15570</name>
</gene>